<evidence type="ECO:0000313" key="1">
    <source>
        <dbReference type="EMBL" id="KAF2017509.1"/>
    </source>
</evidence>
<keyword evidence="2" id="KW-1185">Reference proteome</keyword>
<dbReference type="GeneID" id="54290438"/>
<protein>
    <submittedName>
        <fullName evidence="1">Uncharacterized protein</fullName>
    </submittedName>
</protein>
<name>A0A6A5XX22_9PLEO</name>
<dbReference type="EMBL" id="ML978068">
    <property type="protein sequence ID" value="KAF2017509.1"/>
    <property type="molecule type" value="Genomic_DNA"/>
</dbReference>
<proteinExistence type="predicted"/>
<dbReference type="RefSeq" id="XP_033385848.1">
    <property type="nucleotide sequence ID" value="XM_033533041.1"/>
</dbReference>
<evidence type="ECO:0000313" key="2">
    <source>
        <dbReference type="Proteomes" id="UP000799778"/>
    </source>
</evidence>
<reference evidence="1" key="1">
    <citation type="journal article" date="2020" name="Stud. Mycol.">
        <title>101 Dothideomycetes genomes: a test case for predicting lifestyles and emergence of pathogens.</title>
        <authorList>
            <person name="Haridas S."/>
            <person name="Albert R."/>
            <person name="Binder M."/>
            <person name="Bloem J."/>
            <person name="Labutti K."/>
            <person name="Salamov A."/>
            <person name="Andreopoulos B."/>
            <person name="Baker S."/>
            <person name="Barry K."/>
            <person name="Bills G."/>
            <person name="Bluhm B."/>
            <person name="Cannon C."/>
            <person name="Castanera R."/>
            <person name="Culley D."/>
            <person name="Daum C."/>
            <person name="Ezra D."/>
            <person name="Gonzalez J."/>
            <person name="Henrissat B."/>
            <person name="Kuo A."/>
            <person name="Liang C."/>
            <person name="Lipzen A."/>
            <person name="Lutzoni F."/>
            <person name="Magnuson J."/>
            <person name="Mondo S."/>
            <person name="Nolan M."/>
            <person name="Ohm R."/>
            <person name="Pangilinan J."/>
            <person name="Park H.-J."/>
            <person name="Ramirez L."/>
            <person name="Alfaro M."/>
            <person name="Sun H."/>
            <person name="Tritt A."/>
            <person name="Yoshinaga Y."/>
            <person name="Zwiers L.-H."/>
            <person name="Turgeon B."/>
            <person name="Goodwin S."/>
            <person name="Spatafora J."/>
            <person name="Crous P."/>
            <person name="Grigoriev I."/>
        </authorList>
    </citation>
    <scope>NUCLEOTIDE SEQUENCE</scope>
    <source>
        <strain evidence="1">CBS 175.79</strain>
    </source>
</reference>
<dbReference type="AlphaFoldDB" id="A0A6A5XX22"/>
<dbReference type="Proteomes" id="UP000799778">
    <property type="component" value="Unassembled WGS sequence"/>
</dbReference>
<sequence>MSDQGTPKNAEAVGPVFNHLPFRPANFDQYKRMITKTHKFKAHFVSATISLHSCCYLLRKHTIQLDKLLRGQALATATFCINDPRHLELKTDVFFRSALVEVHEKRLPIIRSDVRELFEVLYNHYLKLADVVYIPDIVEVHLENAMSEAMVIIDRIDAATMIYIRLITAYLAPVIGLEKVDRLVDHCARKFGEYMIVEDLDI</sequence>
<accession>A0A6A5XX22</accession>
<gene>
    <name evidence="1" type="ORF">BU24DRAFT_478611</name>
</gene>
<organism evidence="1 2">
    <name type="scientific">Aaosphaeria arxii CBS 175.79</name>
    <dbReference type="NCBI Taxonomy" id="1450172"/>
    <lineage>
        <taxon>Eukaryota</taxon>
        <taxon>Fungi</taxon>
        <taxon>Dikarya</taxon>
        <taxon>Ascomycota</taxon>
        <taxon>Pezizomycotina</taxon>
        <taxon>Dothideomycetes</taxon>
        <taxon>Pleosporomycetidae</taxon>
        <taxon>Pleosporales</taxon>
        <taxon>Pleosporales incertae sedis</taxon>
        <taxon>Aaosphaeria</taxon>
    </lineage>
</organism>